<keyword evidence="4" id="KW-0963">Cytoplasm</keyword>
<dbReference type="InterPro" id="IPR040122">
    <property type="entry name" value="Importin_beta"/>
</dbReference>
<comment type="caution">
    <text evidence="9">The sequence shown here is derived from an EMBL/GenBank/DDBJ whole genome shotgun (WGS) entry which is preliminary data.</text>
</comment>
<keyword evidence="5" id="KW-0677">Repeat</keyword>
<protein>
    <recommendedName>
        <fullName evidence="8">IPO4/5-like TPR repeats domain-containing protein</fullName>
    </recommendedName>
</protein>
<evidence type="ECO:0000313" key="9">
    <source>
        <dbReference type="EMBL" id="KAF9596496.1"/>
    </source>
</evidence>
<keyword evidence="6" id="KW-0653">Protein transport</keyword>
<keyword evidence="7" id="KW-0539">Nucleus</keyword>
<evidence type="ECO:0000313" key="10">
    <source>
        <dbReference type="Proteomes" id="UP000631114"/>
    </source>
</evidence>
<proteinExistence type="predicted"/>
<evidence type="ECO:0000256" key="7">
    <source>
        <dbReference type="ARBA" id="ARBA00023242"/>
    </source>
</evidence>
<dbReference type="PANTHER" id="PTHR10527">
    <property type="entry name" value="IMPORTIN BETA"/>
    <property type="match status" value="1"/>
</dbReference>
<sequence>MINLLSHEDWLVLCLRTSLDAKDAVRKEQLIQQWVAIDASVKLQIKELLLRTVGSVVAEAGHTAAQVIAKIASIEIPRKEWPELIGSLLTNMTQPDRPASLKKSTLETLGFVCEEISYQDLGQDEVNSVLTAVVQGMTLADHGPEVRLAATRALYNALDFAQTNFENEMERNYIMKALSPLVPMLLETLLKQEEDQDQDDDIWNLSMAGGTCLGLVAKTVGDAIVPLIMPFVEANITKPDWRAVRQLHLHLGLY</sequence>
<reference evidence="9 10" key="1">
    <citation type="submission" date="2020-10" db="EMBL/GenBank/DDBJ databases">
        <title>The Coptis chinensis genome and diversification of protoberbering-type alkaloids.</title>
        <authorList>
            <person name="Wang B."/>
            <person name="Shu S."/>
            <person name="Song C."/>
            <person name="Liu Y."/>
        </authorList>
    </citation>
    <scope>NUCLEOTIDE SEQUENCE [LARGE SCALE GENOMIC DNA]</scope>
    <source>
        <strain evidence="9">HL-2020</strain>
        <tissue evidence="9">Leaf</tissue>
    </source>
</reference>
<dbReference type="GO" id="GO:0006606">
    <property type="term" value="P:protein import into nucleus"/>
    <property type="evidence" value="ECO:0007669"/>
    <property type="project" value="InterPro"/>
</dbReference>
<dbReference type="InterPro" id="IPR057672">
    <property type="entry name" value="TPR_IPO4/5"/>
</dbReference>
<evidence type="ECO:0000256" key="3">
    <source>
        <dbReference type="ARBA" id="ARBA00022448"/>
    </source>
</evidence>
<dbReference type="Proteomes" id="UP000631114">
    <property type="component" value="Unassembled WGS sequence"/>
</dbReference>
<dbReference type="AlphaFoldDB" id="A0A835HBZ9"/>
<evidence type="ECO:0000256" key="5">
    <source>
        <dbReference type="ARBA" id="ARBA00022737"/>
    </source>
</evidence>
<dbReference type="InterPro" id="IPR016024">
    <property type="entry name" value="ARM-type_fold"/>
</dbReference>
<dbReference type="Gene3D" id="1.25.10.10">
    <property type="entry name" value="Leucine-rich Repeat Variant"/>
    <property type="match status" value="2"/>
</dbReference>
<dbReference type="GO" id="GO:0005737">
    <property type="term" value="C:cytoplasm"/>
    <property type="evidence" value="ECO:0007669"/>
    <property type="project" value="UniProtKB-SubCell"/>
</dbReference>
<accession>A0A835HBZ9</accession>
<evidence type="ECO:0000256" key="1">
    <source>
        <dbReference type="ARBA" id="ARBA00004123"/>
    </source>
</evidence>
<comment type="subcellular location">
    <subcellularLocation>
        <location evidence="2">Cytoplasm</location>
    </subcellularLocation>
    <subcellularLocation>
        <location evidence="1">Nucleus</location>
    </subcellularLocation>
</comment>
<dbReference type="EMBL" id="JADFTS010000007">
    <property type="protein sequence ID" value="KAF9596496.1"/>
    <property type="molecule type" value="Genomic_DNA"/>
</dbReference>
<feature type="domain" description="IPO4/5-like TPR repeats" evidence="8">
    <location>
        <begin position="63"/>
        <end position="199"/>
    </location>
</feature>
<gene>
    <name evidence="9" type="ORF">IFM89_012227</name>
</gene>
<keyword evidence="10" id="KW-1185">Reference proteome</keyword>
<evidence type="ECO:0000256" key="2">
    <source>
        <dbReference type="ARBA" id="ARBA00004496"/>
    </source>
</evidence>
<dbReference type="SUPFAM" id="SSF48371">
    <property type="entry name" value="ARM repeat"/>
    <property type="match status" value="1"/>
</dbReference>
<organism evidence="9 10">
    <name type="scientific">Coptis chinensis</name>
    <dbReference type="NCBI Taxonomy" id="261450"/>
    <lineage>
        <taxon>Eukaryota</taxon>
        <taxon>Viridiplantae</taxon>
        <taxon>Streptophyta</taxon>
        <taxon>Embryophyta</taxon>
        <taxon>Tracheophyta</taxon>
        <taxon>Spermatophyta</taxon>
        <taxon>Magnoliopsida</taxon>
        <taxon>Ranunculales</taxon>
        <taxon>Ranunculaceae</taxon>
        <taxon>Coptidoideae</taxon>
        <taxon>Coptis</taxon>
    </lineage>
</organism>
<dbReference type="Pfam" id="PF25780">
    <property type="entry name" value="TPR_IPO5"/>
    <property type="match status" value="1"/>
</dbReference>
<evidence type="ECO:0000256" key="6">
    <source>
        <dbReference type="ARBA" id="ARBA00022927"/>
    </source>
</evidence>
<evidence type="ECO:0000256" key="4">
    <source>
        <dbReference type="ARBA" id="ARBA00022490"/>
    </source>
</evidence>
<dbReference type="OrthoDB" id="10263328at2759"/>
<evidence type="ECO:0000259" key="8">
    <source>
        <dbReference type="Pfam" id="PF25780"/>
    </source>
</evidence>
<name>A0A835HBZ9_9MAGN</name>
<dbReference type="InterPro" id="IPR011989">
    <property type="entry name" value="ARM-like"/>
</dbReference>
<keyword evidence="3" id="KW-0813">Transport</keyword>